<proteinExistence type="predicted"/>
<organism evidence="1 2">
    <name type="scientific">Schistosoma mattheei</name>
    <dbReference type="NCBI Taxonomy" id="31246"/>
    <lineage>
        <taxon>Eukaryota</taxon>
        <taxon>Metazoa</taxon>
        <taxon>Spiralia</taxon>
        <taxon>Lophotrochozoa</taxon>
        <taxon>Platyhelminthes</taxon>
        <taxon>Trematoda</taxon>
        <taxon>Digenea</taxon>
        <taxon>Strigeidida</taxon>
        <taxon>Schistosomatoidea</taxon>
        <taxon>Schistosomatidae</taxon>
        <taxon>Schistosoma</taxon>
    </lineage>
</organism>
<reference evidence="1 2" key="1">
    <citation type="submission" date="2018-11" db="EMBL/GenBank/DDBJ databases">
        <authorList>
            <consortium name="Pathogen Informatics"/>
        </authorList>
    </citation>
    <scope>NUCLEOTIDE SEQUENCE [LARGE SCALE GENOMIC DNA]</scope>
    <source>
        <strain>Denwood</strain>
        <strain evidence="2">Zambia</strain>
    </source>
</reference>
<accession>A0A3P7ZEG4</accession>
<dbReference type="EMBL" id="UZAL01001253">
    <property type="protein sequence ID" value="VDO76213.1"/>
    <property type="molecule type" value="Genomic_DNA"/>
</dbReference>
<evidence type="ECO:0000313" key="2">
    <source>
        <dbReference type="Proteomes" id="UP000269396"/>
    </source>
</evidence>
<gene>
    <name evidence="1" type="ORF">SMTD_LOCUS1194</name>
</gene>
<protein>
    <submittedName>
        <fullName evidence="1">Uncharacterized protein</fullName>
    </submittedName>
</protein>
<evidence type="ECO:0000313" key="1">
    <source>
        <dbReference type="EMBL" id="VDO76213.1"/>
    </source>
</evidence>
<dbReference type="AlphaFoldDB" id="A0A3P7ZEG4"/>
<dbReference type="Proteomes" id="UP000269396">
    <property type="component" value="Unassembled WGS sequence"/>
</dbReference>
<sequence>MFHSCLCTPITKLYSTKFICTHNTFMQWPQIFNNSW</sequence>
<keyword evidence="2" id="KW-1185">Reference proteome</keyword>
<name>A0A3P7ZEG4_9TREM</name>